<dbReference type="PANTHER" id="PTHR14689">
    <property type="entry name" value="PHORBOL-ESTER_DAG-TYPE DOMAIN-CONTAINING PROTEIN"/>
    <property type="match status" value="1"/>
</dbReference>
<proteinExistence type="predicted"/>
<dbReference type="OrthoDB" id="21001at2759"/>
<dbReference type="RefSeq" id="XP_004362397.1">
    <property type="nucleotide sequence ID" value="XM_004362340.1"/>
</dbReference>
<protein>
    <submittedName>
        <fullName evidence="2">Uncharacterized protein</fullName>
    </submittedName>
</protein>
<feature type="region of interest" description="Disordered" evidence="1">
    <location>
        <begin position="658"/>
        <end position="677"/>
    </location>
</feature>
<gene>
    <name evidence="2" type="ORF">DFA_02789</name>
</gene>
<dbReference type="KEGG" id="dfa:DFA_02789"/>
<evidence type="ECO:0000313" key="2">
    <source>
        <dbReference type="EMBL" id="EGG24546.1"/>
    </source>
</evidence>
<reference evidence="3" key="1">
    <citation type="journal article" date="2011" name="Genome Res.">
        <title>Phylogeny-wide analysis of social amoeba genomes highlights ancient origins for complex intercellular communication.</title>
        <authorList>
            <person name="Heidel A.J."/>
            <person name="Lawal H.M."/>
            <person name="Felder M."/>
            <person name="Schilde C."/>
            <person name="Helps N.R."/>
            <person name="Tunggal B."/>
            <person name="Rivero F."/>
            <person name="John U."/>
            <person name="Schleicher M."/>
            <person name="Eichinger L."/>
            <person name="Platzer M."/>
            <person name="Noegel A.A."/>
            <person name="Schaap P."/>
            <person name="Gloeckner G."/>
        </authorList>
    </citation>
    <scope>NUCLEOTIDE SEQUENCE [LARGE SCALE GENOMIC DNA]</scope>
    <source>
        <strain evidence="3">SH3</strain>
    </source>
</reference>
<dbReference type="Proteomes" id="UP000007797">
    <property type="component" value="Unassembled WGS sequence"/>
</dbReference>
<sequence>MTGAMAMPKRTELRVSRLTLVDYITSWAQIEDKDMLARVVKEFANEIEKEKLVQGDIVIAKVPKNWNPMRTDSIIDPNHHEFDEGTFLFGRYCREADVLGINCYVYLMPDETNAVCVPHSRVVSLATIGISLPDRSKLERMVTNPFDAFSTELRQAVKDTTRDKLSDLGLDPDIINQSLNFNGVRCIGLDELTTLKAQLCAFDGKEPFLKEIDRVSSYFSQFFANYLKKVFLNESRGNHQLYFTRDQSFKDYTLSSTIIEYNNLFGGGNNNNNKEINATTTEEEFIKQNNAIKIQLQQQQQTSTTTEGECLDNNNNNNRKEDNSCTTKYFSMIKKQYTKFKPFLPTIRSLVSDLENGRIMCLRAKDSLQGLISECDLAIDTVNTDNLRLLDGSKKKELTTWWLQIIGGSVSSYLTDRGFDPSAVPDNYIDERPASLSMVKENLRIVNLVLKPSTQYDIEHRLNYLTLPLKVKIYHRIDQFLLSAEILLFDRLKRNKKLLEELIINGSNEQQKEQGKVPQPVKVADIDSISREELEDYFDLKKLLTLSKSRMQSDSTLAPELQIVSIWYNLIEDIMYIREMKNLEEHFYSNDILLEVSHPITNEKFTLSNIVPITGLVFSRLLRIKHELRTVLEVHGEKQISTRSLFPNVVHHGVIIGKKDDKDREKEKDRDKDKDRD</sequence>
<feature type="region of interest" description="Disordered" evidence="1">
    <location>
        <begin position="303"/>
        <end position="322"/>
    </location>
</feature>
<name>F4PIB2_CACFS</name>
<organism evidence="2 3">
    <name type="scientific">Cavenderia fasciculata</name>
    <name type="common">Slime mold</name>
    <name type="synonym">Dictyostelium fasciculatum</name>
    <dbReference type="NCBI Taxonomy" id="261658"/>
    <lineage>
        <taxon>Eukaryota</taxon>
        <taxon>Amoebozoa</taxon>
        <taxon>Evosea</taxon>
        <taxon>Eumycetozoa</taxon>
        <taxon>Dictyostelia</taxon>
        <taxon>Acytosteliales</taxon>
        <taxon>Cavenderiaceae</taxon>
        <taxon>Cavenderia</taxon>
    </lineage>
</organism>
<evidence type="ECO:0000313" key="3">
    <source>
        <dbReference type="Proteomes" id="UP000007797"/>
    </source>
</evidence>
<accession>F4PIB2</accession>
<evidence type="ECO:0000256" key="1">
    <source>
        <dbReference type="SAM" id="MobiDB-lite"/>
    </source>
</evidence>
<dbReference type="AlphaFoldDB" id="F4PIB2"/>
<dbReference type="PANTHER" id="PTHR14689:SF2">
    <property type="entry name" value="PHORBOL-ESTER_DAG-TYPE DOMAIN-CONTAINING PROTEIN"/>
    <property type="match status" value="1"/>
</dbReference>
<keyword evidence="3" id="KW-1185">Reference proteome</keyword>
<dbReference type="GeneID" id="14877378"/>
<dbReference type="EMBL" id="GL883006">
    <property type="protein sequence ID" value="EGG24546.1"/>
    <property type="molecule type" value="Genomic_DNA"/>
</dbReference>